<dbReference type="KEGG" id="ptm:GSPATT00039569001"/>
<proteinExistence type="predicted"/>
<reference evidence="1 2" key="1">
    <citation type="journal article" date="2006" name="Nature">
        <title>Global trends of whole-genome duplications revealed by the ciliate Paramecium tetraurelia.</title>
        <authorList>
            <consortium name="Genoscope"/>
            <person name="Aury J.-M."/>
            <person name="Jaillon O."/>
            <person name="Duret L."/>
            <person name="Noel B."/>
            <person name="Jubin C."/>
            <person name="Porcel B.M."/>
            <person name="Segurens B."/>
            <person name="Daubin V."/>
            <person name="Anthouard V."/>
            <person name="Aiach N."/>
            <person name="Arnaiz O."/>
            <person name="Billaut A."/>
            <person name="Beisson J."/>
            <person name="Blanc I."/>
            <person name="Bouhouche K."/>
            <person name="Camara F."/>
            <person name="Duharcourt S."/>
            <person name="Guigo R."/>
            <person name="Gogendeau D."/>
            <person name="Katinka M."/>
            <person name="Keller A.-M."/>
            <person name="Kissmehl R."/>
            <person name="Klotz C."/>
            <person name="Koll F."/>
            <person name="Le Moue A."/>
            <person name="Lepere C."/>
            <person name="Malinsky S."/>
            <person name="Nowacki M."/>
            <person name="Nowak J.K."/>
            <person name="Plattner H."/>
            <person name="Poulain J."/>
            <person name="Ruiz F."/>
            <person name="Serrano V."/>
            <person name="Zagulski M."/>
            <person name="Dessen P."/>
            <person name="Betermier M."/>
            <person name="Weissenbach J."/>
            <person name="Scarpelli C."/>
            <person name="Schachter V."/>
            <person name="Sperling L."/>
            <person name="Meyer E."/>
            <person name="Cohen J."/>
            <person name="Wincker P."/>
        </authorList>
    </citation>
    <scope>NUCLEOTIDE SEQUENCE [LARGE SCALE GENOMIC DNA]</scope>
    <source>
        <strain evidence="1 2">Stock d4-2</strain>
    </source>
</reference>
<dbReference type="InParanoid" id="A0DLM0"/>
<sequence length="64" mass="7852">MLLKQFQVNRYYVVIHQKFEIHKLIIGLKIEIIVVEDAIIKNELVKYRFLRRDITLQMHRQLVC</sequence>
<organism evidence="1 2">
    <name type="scientific">Paramecium tetraurelia</name>
    <dbReference type="NCBI Taxonomy" id="5888"/>
    <lineage>
        <taxon>Eukaryota</taxon>
        <taxon>Sar</taxon>
        <taxon>Alveolata</taxon>
        <taxon>Ciliophora</taxon>
        <taxon>Intramacronucleata</taxon>
        <taxon>Oligohymenophorea</taxon>
        <taxon>Peniculida</taxon>
        <taxon>Parameciidae</taxon>
        <taxon>Paramecium</taxon>
    </lineage>
</organism>
<dbReference type="AlphaFoldDB" id="A0DLM0"/>
<gene>
    <name evidence="1" type="ORF">GSPATT00039569001</name>
</gene>
<dbReference type="Proteomes" id="UP000000600">
    <property type="component" value="Unassembled WGS sequence"/>
</dbReference>
<accession>A0DLM0</accession>
<evidence type="ECO:0000313" key="2">
    <source>
        <dbReference type="Proteomes" id="UP000000600"/>
    </source>
</evidence>
<keyword evidence="2" id="KW-1185">Reference proteome</keyword>
<dbReference type="HOGENOM" id="CLU_2872461_0_0_1"/>
<dbReference type="EMBL" id="CT868487">
    <property type="protein sequence ID" value="CAK83937.1"/>
    <property type="molecule type" value="Genomic_DNA"/>
</dbReference>
<dbReference type="GeneID" id="5037119"/>
<protein>
    <submittedName>
        <fullName evidence="1">Uncharacterized protein</fullName>
    </submittedName>
</protein>
<name>A0DLM0_PARTE</name>
<evidence type="ECO:0000313" key="1">
    <source>
        <dbReference type="EMBL" id="CAK83937.1"/>
    </source>
</evidence>
<dbReference type="RefSeq" id="XP_001451334.1">
    <property type="nucleotide sequence ID" value="XM_001451297.1"/>
</dbReference>